<dbReference type="GO" id="GO:0006302">
    <property type="term" value="P:double-strand break repair"/>
    <property type="evidence" value="ECO:0007669"/>
    <property type="project" value="TreeGrafter"/>
</dbReference>
<keyword evidence="3" id="KW-0540">Nuclease</keyword>
<dbReference type="EMBL" id="AP022563">
    <property type="protein sequence ID" value="BBX18752.1"/>
    <property type="molecule type" value="Genomic_DNA"/>
</dbReference>
<dbReference type="PANTHER" id="PTHR15822">
    <property type="entry name" value="TRAF AND TNF RECEPTOR-ASSOCIATED PROTEIN"/>
    <property type="match status" value="1"/>
</dbReference>
<comment type="cofactor">
    <cofactor evidence="2">
        <name>Mg(2+)</name>
        <dbReference type="ChEBI" id="CHEBI:18420"/>
    </cofactor>
</comment>
<evidence type="ECO:0000256" key="6">
    <source>
        <dbReference type="ARBA" id="ARBA00022801"/>
    </source>
</evidence>
<feature type="domain" description="Endonuclease/exonuclease/phosphatase" evidence="9">
    <location>
        <begin position="41"/>
        <end position="269"/>
    </location>
</feature>
<dbReference type="InterPro" id="IPR036691">
    <property type="entry name" value="Endo/exonu/phosph_ase_sf"/>
</dbReference>
<keyword evidence="7" id="KW-0460">Magnesium</keyword>
<keyword evidence="5" id="KW-0227">DNA damage</keyword>
<dbReference type="Gene3D" id="3.60.10.10">
    <property type="entry name" value="Endonuclease/exonuclease/phosphatase"/>
    <property type="match status" value="1"/>
</dbReference>
<dbReference type="PANTHER" id="PTHR15822:SF4">
    <property type="entry name" value="TYROSYL-DNA PHOSPHODIESTERASE 2"/>
    <property type="match status" value="1"/>
</dbReference>
<dbReference type="KEGG" id="mdu:MDUV_36120"/>
<reference evidence="10 11" key="1">
    <citation type="journal article" date="2019" name="Emerg. Microbes Infect.">
        <title>Comprehensive subspecies identification of 175 nontuberculous mycobacteria species based on 7547 genomic profiles.</title>
        <authorList>
            <person name="Matsumoto Y."/>
            <person name="Kinjo T."/>
            <person name="Motooka D."/>
            <person name="Nabeya D."/>
            <person name="Jung N."/>
            <person name="Uechi K."/>
            <person name="Horii T."/>
            <person name="Iida T."/>
            <person name="Fujita J."/>
            <person name="Nakamura S."/>
        </authorList>
    </citation>
    <scope>NUCLEOTIDE SEQUENCE [LARGE SCALE GENOMIC DNA]</scope>
    <source>
        <strain evidence="10 11">JCM 6396</strain>
    </source>
</reference>
<proteinExistence type="predicted"/>
<gene>
    <name evidence="10" type="ORF">MDUV_36120</name>
</gene>
<keyword evidence="8" id="KW-0234">DNA repair</keyword>
<dbReference type="Proteomes" id="UP000467006">
    <property type="component" value="Chromosome"/>
</dbReference>
<dbReference type="SUPFAM" id="SSF56219">
    <property type="entry name" value="DNase I-like"/>
    <property type="match status" value="1"/>
</dbReference>
<evidence type="ECO:0000256" key="2">
    <source>
        <dbReference type="ARBA" id="ARBA00001946"/>
    </source>
</evidence>
<evidence type="ECO:0000313" key="10">
    <source>
        <dbReference type="EMBL" id="BBX18752.1"/>
    </source>
</evidence>
<keyword evidence="4" id="KW-0479">Metal-binding</keyword>
<evidence type="ECO:0000256" key="5">
    <source>
        <dbReference type="ARBA" id="ARBA00022763"/>
    </source>
</evidence>
<dbReference type="InterPro" id="IPR051547">
    <property type="entry name" value="TDP2-like"/>
</dbReference>
<evidence type="ECO:0000256" key="8">
    <source>
        <dbReference type="ARBA" id="ARBA00023204"/>
    </source>
</evidence>
<evidence type="ECO:0000256" key="1">
    <source>
        <dbReference type="ARBA" id="ARBA00001936"/>
    </source>
</evidence>
<evidence type="ECO:0000259" key="9">
    <source>
        <dbReference type="Pfam" id="PF03372"/>
    </source>
</evidence>
<organism evidence="10 11">
    <name type="scientific">Mycolicibacterium duvalii</name>
    <dbReference type="NCBI Taxonomy" id="39688"/>
    <lineage>
        <taxon>Bacteria</taxon>
        <taxon>Bacillati</taxon>
        <taxon>Actinomycetota</taxon>
        <taxon>Actinomycetes</taxon>
        <taxon>Mycobacteriales</taxon>
        <taxon>Mycobacteriaceae</taxon>
        <taxon>Mycolicibacterium</taxon>
    </lineage>
</organism>
<dbReference type="GO" id="GO:0070260">
    <property type="term" value="F:5'-tyrosyl-DNA phosphodiesterase activity"/>
    <property type="evidence" value="ECO:0007669"/>
    <property type="project" value="TreeGrafter"/>
</dbReference>
<dbReference type="AlphaFoldDB" id="A0A7I7K5S8"/>
<sequence length="281" mass="32082">MIPALCGRRRLAVRRFAADRGEWVDAGADTTRADTDELTVATFNVWNKPSFAEQRYRAIAGLLAHDPPDVMVFQEVTATAEDVLLGQPWVRESYRCVGVVGGRLGGYGMLMLSRLPITAASVRRLPSRRQRSYLYADLAMNDHILRVCSVHLESGQDGAWLRAWQMRRVFRAMSVDDALVLGDFNMRDGEDDRIPPAYRDVWPVLRPDDPGYTEDSWTNPTLRDNKKRPRQLRFDRVLLKGTRWVPRDIEMLGTEAISPELPRVFPSDHFGLRCRLAAQTR</sequence>
<dbReference type="RefSeq" id="WP_234815489.1">
    <property type="nucleotide sequence ID" value="NZ_AP022563.1"/>
</dbReference>
<dbReference type="GO" id="GO:0046872">
    <property type="term" value="F:metal ion binding"/>
    <property type="evidence" value="ECO:0007669"/>
    <property type="project" value="UniProtKB-KW"/>
</dbReference>
<evidence type="ECO:0000256" key="3">
    <source>
        <dbReference type="ARBA" id="ARBA00022722"/>
    </source>
</evidence>
<dbReference type="GO" id="GO:0005737">
    <property type="term" value="C:cytoplasm"/>
    <property type="evidence" value="ECO:0007669"/>
    <property type="project" value="TreeGrafter"/>
</dbReference>
<dbReference type="GO" id="GO:0003697">
    <property type="term" value="F:single-stranded DNA binding"/>
    <property type="evidence" value="ECO:0007669"/>
    <property type="project" value="TreeGrafter"/>
</dbReference>
<dbReference type="GO" id="GO:0004518">
    <property type="term" value="F:nuclease activity"/>
    <property type="evidence" value="ECO:0007669"/>
    <property type="project" value="UniProtKB-KW"/>
</dbReference>
<dbReference type="InterPro" id="IPR005135">
    <property type="entry name" value="Endo/exonuclease/phosphatase"/>
</dbReference>
<keyword evidence="11" id="KW-1185">Reference proteome</keyword>
<keyword evidence="6" id="KW-0378">Hydrolase</keyword>
<evidence type="ECO:0000256" key="7">
    <source>
        <dbReference type="ARBA" id="ARBA00022842"/>
    </source>
</evidence>
<comment type="cofactor">
    <cofactor evidence="1">
        <name>Mn(2+)</name>
        <dbReference type="ChEBI" id="CHEBI:29035"/>
    </cofactor>
</comment>
<name>A0A7I7K5S8_9MYCO</name>
<evidence type="ECO:0000313" key="11">
    <source>
        <dbReference type="Proteomes" id="UP000467006"/>
    </source>
</evidence>
<dbReference type="Pfam" id="PF03372">
    <property type="entry name" value="Exo_endo_phos"/>
    <property type="match status" value="1"/>
</dbReference>
<evidence type="ECO:0000256" key="4">
    <source>
        <dbReference type="ARBA" id="ARBA00022723"/>
    </source>
</evidence>
<protein>
    <recommendedName>
        <fullName evidence="9">Endonuclease/exonuclease/phosphatase domain-containing protein</fullName>
    </recommendedName>
</protein>
<dbReference type="CDD" id="cd09080">
    <property type="entry name" value="TDP2"/>
    <property type="match status" value="1"/>
</dbReference>
<accession>A0A7I7K5S8</accession>